<dbReference type="SUPFAM" id="SSF50129">
    <property type="entry name" value="GroES-like"/>
    <property type="match status" value="1"/>
</dbReference>
<evidence type="ECO:0000259" key="8">
    <source>
        <dbReference type="Pfam" id="PF08240"/>
    </source>
</evidence>
<dbReference type="Pfam" id="PF00107">
    <property type="entry name" value="ADH_zinc_N"/>
    <property type="match status" value="1"/>
</dbReference>
<evidence type="ECO:0000313" key="10">
    <source>
        <dbReference type="Proteomes" id="UP000532311"/>
    </source>
</evidence>
<dbReference type="PROSITE" id="PS00059">
    <property type="entry name" value="ADH_ZINC"/>
    <property type="match status" value="1"/>
</dbReference>
<dbReference type="InterPro" id="IPR036291">
    <property type="entry name" value="NAD(P)-bd_dom_sf"/>
</dbReference>
<dbReference type="GO" id="GO:0016491">
    <property type="term" value="F:oxidoreductase activity"/>
    <property type="evidence" value="ECO:0007669"/>
    <property type="project" value="UniProtKB-KW"/>
</dbReference>
<name>A0A8H6CWQ4_9HYPO</name>
<organism evidence="9 10">
    <name type="scientific">Fusarium globosum</name>
    <dbReference type="NCBI Taxonomy" id="78864"/>
    <lineage>
        <taxon>Eukaryota</taxon>
        <taxon>Fungi</taxon>
        <taxon>Dikarya</taxon>
        <taxon>Ascomycota</taxon>
        <taxon>Pezizomycotina</taxon>
        <taxon>Sordariomycetes</taxon>
        <taxon>Hypocreomycetidae</taxon>
        <taxon>Hypocreales</taxon>
        <taxon>Nectriaceae</taxon>
        <taxon>Fusarium</taxon>
        <taxon>Fusarium fujikuroi species complex</taxon>
    </lineage>
</organism>
<comment type="caution">
    <text evidence="9">The sequence shown here is derived from an EMBL/GenBank/DDBJ whole genome shotgun (WGS) entry which is preliminary data.</text>
</comment>
<dbReference type="PANTHER" id="PTHR43350:SF2">
    <property type="entry name" value="GROES-LIKE ZINC-BINDING ALCOHOL DEHYDROGENASE FAMILY PROTEIN"/>
    <property type="match status" value="1"/>
</dbReference>
<reference evidence="9 10" key="1">
    <citation type="submission" date="2020-05" db="EMBL/GenBank/DDBJ databases">
        <title>Identification and distribution of gene clusters putatively required for synthesis of sphingolipid metabolism inhibitors in phylogenetically diverse species of the filamentous fungus Fusarium.</title>
        <authorList>
            <person name="Kim H.-S."/>
            <person name="Busman M."/>
            <person name="Brown D.W."/>
            <person name="Divon H."/>
            <person name="Uhlig S."/>
            <person name="Proctor R.H."/>
        </authorList>
    </citation>
    <scope>NUCLEOTIDE SEQUENCE [LARGE SCALE GENOMIC DNA]</scope>
    <source>
        <strain evidence="9 10">NRRL 26131</strain>
    </source>
</reference>
<dbReference type="InterPro" id="IPR013149">
    <property type="entry name" value="ADH-like_C"/>
</dbReference>
<dbReference type="AlphaFoldDB" id="A0A8H6CWQ4"/>
<sequence>MSNYPKVLGHEGAGFVEEVGLGVRVAGVGDPVLLSYDYCKKCELCIAEQPSYCTSWSLLNIVGEEGSLERAANREDISGKFFGQSSFSAVAVVSETSVVNVKETIKNEEELKLLAPLGCGLMTGSGAVMNAARAKPDDIVLVTGLGAVGLAAIMAAKVVGCKEIIAVDRVASRLQIAQELGASKLLDTSRDGSDLATRVSDLVNNQRIAYAIETTGASPVINGALRALGKRGKLIQVGLPKPGAELTINLSEFLRLSNVYESHSMGETTGSVMIPLMLQWYRDGKFPVEKLVSFVPVTRFTEAVEGMKSGTMIKPILLW</sequence>
<feature type="domain" description="Alcohol dehydrogenase-like N-terminal" evidence="8">
    <location>
        <begin position="3"/>
        <end position="99"/>
    </location>
</feature>
<dbReference type="Proteomes" id="UP000532311">
    <property type="component" value="Unassembled WGS sequence"/>
</dbReference>
<dbReference type="Gene3D" id="3.90.180.10">
    <property type="entry name" value="Medium-chain alcohol dehydrogenases, catalytic domain"/>
    <property type="match status" value="1"/>
</dbReference>
<keyword evidence="3 6" id="KW-0479">Metal-binding</keyword>
<dbReference type="InterPro" id="IPR002328">
    <property type="entry name" value="ADH_Zn_CS"/>
</dbReference>
<evidence type="ECO:0000256" key="5">
    <source>
        <dbReference type="ARBA" id="ARBA00023002"/>
    </source>
</evidence>
<dbReference type="Gene3D" id="3.40.50.720">
    <property type="entry name" value="NAD(P)-binding Rossmann-like Domain"/>
    <property type="match status" value="1"/>
</dbReference>
<keyword evidence="10" id="KW-1185">Reference proteome</keyword>
<keyword evidence="4 6" id="KW-0862">Zinc</keyword>
<evidence type="ECO:0000259" key="7">
    <source>
        <dbReference type="Pfam" id="PF00107"/>
    </source>
</evidence>
<dbReference type="GO" id="GO:0008270">
    <property type="term" value="F:zinc ion binding"/>
    <property type="evidence" value="ECO:0007669"/>
    <property type="project" value="InterPro"/>
</dbReference>
<comment type="similarity">
    <text evidence="2 6">Belongs to the zinc-containing alcohol dehydrogenase family.</text>
</comment>
<dbReference type="Pfam" id="PF08240">
    <property type="entry name" value="ADH_N"/>
    <property type="match status" value="1"/>
</dbReference>
<protein>
    <submittedName>
        <fullName evidence="9">Alcohol dehydrogenase like domain-containing protein</fullName>
    </submittedName>
</protein>
<comment type="cofactor">
    <cofactor evidence="1 6">
        <name>Zn(2+)</name>
        <dbReference type="ChEBI" id="CHEBI:29105"/>
    </cofactor>
</comment>
<keyword evidence="5" id="KW-0560">Oxidoreductase</keyword>
<evidence type="ECO:0000256" key="1">
    <source>
        <dbReference type="ARBA" id="ARBA00001947"/>
    </source>
</evidence>
<evidence type="ECO:0000256" key="6">
    <source>
        <dbReference type="RuleBase" id="RU361277"/>
    </source>
</evidence>
<feature type="domain" description="Alcohol dehydrogenase-like C-terminal" evidence="7">
    <location>
        <begin position="147"/>
        <end position="259"/>
    </location>
</feature>
<gene>
    <name evidence="9" type="ORF">FGLOB1_14129</name>
</gene>
<dbReference type="PANTHER" id="PTHR43350">
    <property type="entry name" value="NAD-DEPENDENT ALCOHOL DEHYDROGENASE"/>
    <property type="match status" value="1"/>
</dbReference>
<evidence type="ECO:0000313" key="9">
    <source>
        <dbReference type="EMBL" id="KAF5694890.1"/>
    </source>
</evidence>
<dbReference type="SUPFAM" id="SSF51735">
    <property type="entry name" value="NAD(P)-binding Rossmann-fold domains"/>
    <property type="match status" value="1"/>
</dbReference>
<evidence type="ECO:0000256" key="2">
    <source>
        <dbReference type="ARBA" id="ARBA00008072"/>
    </source>
</evidence>
<evidence type="ECO:0000256" key="4">
    <source>
        <dbReference type="ARBA" id="ARBA00022833"/>
    </source>
</evidence>
<evidence type="ECO:0000256" key="3">
    <source>
        <dbReference type="ARBA" id="ARBA00022723"/>
    </source>
</evidence>
<proteinExistence type="inferred from homology"/>
<accession>A0A8H6CWQ4</accession>
<dbReference type="EMBL" id="JAAQPF010001000">
    <property type="protein sequence ID" value="KAF5694890.1"/>
    <property type="molecule type" value="Genomic_DNA"/>
</dbReference>
<dbReference type="InterPro" id="IPR011032">
    <property type="entry name" value="GroES-like_sf"/>
</dbReference>
<dbReference type="InterPro" id="IPR013154">
    <property type="entry name" value="ADH-like_N"/>
</dbReference>